<dbReference type="InterPro" id="IPR001810">
    <property type="entry name" value="F-box_dom"/>
</dbReference>
<proteinExistence type="predicted"/>
<feature type="region of interest" description="Disordered" evidence="1">
    <location>
        <begin position="1"/>
        <end position="24"/>
    </location>
</feature>
<protein>
    <recommendedName>
        <fullName evidence="2">F-box domain-containing protein</fullName>
    </recommendedName>
</protein>
<dbReference type="EMBL" id="JAHDVG010000463">
    <property type="protein sequence ID" value="KAH1185526.1"/>
    <property type="molecule type" value="Genomic_DNA"/>
</dbReference>
<dbReference type="InterPro" id="IPR036047">
    <property type="entry name" value="F-box-like_dom_sf"/>
</dbReference>
<dbReference type="AlphaFoldDB" id="A0A9D3XU29"/>
<evidence type="ECO:0000313" key="4">
    <source>
        <dbReference type="Proteomes" id="UP000827986"/>
    </source>
</evidence>
<feature type="domain" description="F-box" evidence="2">
    <location>
        <begin position="136"/>
        <end position="182"/>
    </location>
</feature>
<dbReference type="Proteomes" id="UP000827986">
    <property type="component" value="Unassembled WGS sequence"/>
</dbReference>
<dbReference type="Gene3D" id="1.20.1280.50">
    <property type="match status" value="1"/>
</dbReference>
<sequence>MGLLRPISEVPPSGSPHTPVQQSTFLIPSNPEAAEAARELLNLSVVPSLAVQESCPAPVPKEPRLVASRPHYAGSADLAITVAMKTVLSREKLQISSPALLSSESEPTSPVPMEQVQNIFGYKMLEYTLNLCQGCYDFLTRMPDNLIMHILSFLNADDIRQLSKTCKKFQQLCSSEELWERIRLLQDKHTHDLKIMRFPVYKKLMYFNQKPSHQKQMQRRQTTFF</sequence>
<comment type="caution">
    <text evidence="3">The sequence shown here is derived from an EMBL/GenBank/DDBJ whole genome shotgun (WGS) entry which is preliminary data.</text>
</comment>
<evidence type="ECO:0000259" key="2">
    <source>
        <dbReference type="PROSITE" id="PS50181"/>
    </source>
</evidence>
<feature type="compositionally biased region" description="Polar residues" evidence="1">
    <location>
        <begin position="15"/>
        <end position="24"/>
    </location>
</feature>
<evidence type="ECO:0000313" key="3">
    <source>
        <dbReference type="EMBL" id="KAH1185526.1"/>
    </source>
</evidence>
<dbReference type="Pfam" id="PF12937">
    <property type="entry name" value="F-box-like"/>
    <property type="match status" value="1"/>
</dbReference>
<evidence type="ECO:0000256" key="1">
    <source>
        <dbReference type="SAM" id="MobiDB-lite"/>
    </source>
</evidence>
<dbReference type="PROSITE" id="PS50181">
    <property type="entry name" value="FBOX"/>
    <property type="match status" value="1"/>
</dbReference>
<gene>
    <name evidence="3" type="ORF">KIL84_018275</name>
</gene>
<organism evidence="3 4">
    <name type="scientific">Mauremys mutica</name>
    <name type="common">yellowpond turtle</name>
    <dbReference type="NCBI Taxonomy" id="74926"/>
    <lineage>
        <taxon>Eukaryota</taxon>
        <taxon>Metazoa</taxon>
        <taxon>Chordata</taxon>
        <taxon>Craniata</taxon>
        <taxon>Vertebrata</taxon>
        <taxon>Euteleostomi</taxon>
        <taxon>Archelosauria</taxon>
        <taxon>Testudinata</taxon>
        <taxon>Testudines</taxon>
        <taxon>Cryptodira</taxon>
        <taxon>Durocryptodira</taxon>
        <taxon>Testudinoidea</taxon>
        <taxon>Geoemydidae</taxon>
        <taxon>Geoemydinae</taxon>
        <taxon>Mauremys</taxon>
    </lineage>
</organism>
<dbReference type="CDD" id="cd22106">
    <property type="entry name" value="F-box_FBXO36"/>
    <property type="match status" value="1"/>
</dbReference>
<accession>A0A9D3XU29</accession>
<reference evidence="3" key="1">
    <citation type="submission" date="2021-09" db="EMBL/GenBank/DDBJ databases">
        <title>The genome of Mauremys mutica provides insights into the evolution of semi-aquatic lifestyle.</title>
        <authorList>
            <person name="Gong S."/>
            <person name="Gao Y."/>
        </authorList>
    </citation>
    <scope>NUCLEOTIDE SEQUENCE</scope>
    <source>
        <strain evidence="3">MM-2020</strain>
        <tissue evidence="3">Muscle</tissue>
    </source>
</reference>
<keyword evidence="4" id="KW-1185">Reference proteome</keyword>
<dbReference type="SUPFAM" id="SSF81383">
    <property type="entry name" value="F-box domain"/>
    <property type="match status" value="1"/>
</dbReference>
<name>A0A9D3XU29_9SAUR</name>
<dbReference type="SMART" id="SM00256">
    <property type="entry name" value="FBOX"/>
    <property type="match status" value="1"/>
</dbReference>